<dbReference type="EMBL" id="QEAS01000009">
    <property type="protein sequence ID" value="PWG80346.1"/>
    <property type="molecule type" value="Genomic_DNA"/>
</dbReference>
<organism evidence="1 2">
    <name type="scientific">Pararcticibacter amylolyticus</name>
    <dbReference type="NCBI Taxonomy" id="2173175"/>
    <lineage>
        <taxon>Bacteria</taxon>
        <taxon>Pseudomonadati</taxon>
        <taxon>Bacteroidota</taxon>
        <taxon>Sphingobacteriia</taxon>
        <taxon>Sphingobacteriales</taxon>
        <taxon>Sphingobacteriaceae</taxon>
        <taxon>Pararcticibacter</taxon>
    </lineage>
</organism>
<dbReference type="AlphaFoldDB" id="A0A2U2PG28"/>
<dbReference type="SUPFAM" id="SSF54909">
    <property type="entry name" value="Dimeric alpha+beta barrel"/>
    <property type="match status" value="1"/>
</dbReference>
<name>A0A2U2PG28_9SPHI</name>
<protein>
    <recommendedName>
        <fullName evidence="3">YCII-related domain-containing protein</fullName>
    </recommendedName>
</protein>
<proteinExistence type="predicted"/>
<dbReference type="InterPro" id="IPR011008">
    <property type="entry name" value="Dimeric_a/b-barrel"/>
</dbReference>
<dbReference type="Proteomes" id="UP000245647">
    <property type="component" value="Unassembled WGS sequence"/>
</dbReference>
<evidence type="ECO:0008006" key="3">
    <source>
        <dbReference type="Google" id="ProtNLM"/>
    </source>
</evidence>
<gene>
    <name evidence="1" type="ORF">DDR33_12095</name>
</gene>
<keyword evidence="2" id="KW-1185">Reference proteome</keyword>
<accession>A0A2U2PG28</accession>
<comment type="caution">
    <text evidence="1">The sequence shown here is derived from an EMBL/GenBank/DDBJ whole genome shotgun (WGS) entry which is preliminary data.</text>
</comment>
<evidence type="ECO:0000313" key="2">
    <source>
        <dbReference type="Proteomes" id="UP000245647"/>
    </source>
</evidence>
<sequence length="93" mass="10855">MLPHYVAVWMQRSADKTLSFEHFPDHRKYYEQIGKPNQTMFYSQISGNPGLFLVLAVCSDEDFRRIIRDDPAVKAGMLNVINTVSFREPVWFS</sequence>
<evidence type="ECO:0000313" key="1">
    <source>
        <dbReference type="EMBL" id="PWG80346.1"/>
    </source>
</evidence>
<reference evidence="1 2" key="1">
    <citation type="submission" date="2018-04" db="EMBL/GenBank/DDBJ databases">
        <title>Pedobacter chongqingensis sp. nov., isolated from a rottenly hemp rope.</title>
        <authorList>
            <person name="Cai Y."/>
        </authorList>
    </citation>
    <scope>NUCLEOTIDE SEQUENCE [LARGE SCALE GENOMIC DNA]</scope>
    <source>
        <strain evidence="1 2">FJ4-8</strain>
    </source>
</reference>